<organism evidence="2 3">
    <name type="scientific">Aspergillus bertholletiae</name>
    <dbReference type="NCBI Taxonomy" id="1226010"/>
    <lineage>
        <taxon>Eukaryota</taxon>
        <taxon>Fungi</taxon>
        <taxon>Dikarya</taxon>
        <taxon>Ascomycota</taxon>
        <taxon>Pezizomycotina</taxon>
        <taxon>Eurotiomycetes</taxon>
        <taxon>Eurotiomycetidae</taxon>
        <taxon>Eurotiales</taxon>
        <taxon>Aspergillaceae</taxon>
        <taxon>Aspergillus</taxon>
        <taxon>Aspergillus subgen. Circumdati</taxon>
    </lineage>
</organism>
<evidence type="ECO:0000256" key="1">
    <source>
        <dbReference type="SAM" id="MobiDB-lite"/>
    </source>
</evidence>
<evidence type="ECO:0000313" key="3">
    <source>
        <dbReference type="Proteomes" id="UP000326198"/>
    </source>
</evidence>
<evidence type="ECO:0000313" key="2">
    <source>
        <dbReference type="EMBL" id="KAE8379751.1"/>
    </source>
</evidence>
<dbReference type="InterPro" id="IPR036397">
    <property type="entry name" value="RNaseH_sf"/>
</dbReference>
<proteinExistence type="predicted"/>
<protein>
    <recommendedName>
        <fullName evidence="4">RNase H type-1 domain-containing protein</fullName>
    </recommendedName>
</protein>
<dbReference type="Gene3D" id="3.30.420.10">
    <property type="entry name" value="Ribonuclease H-like superfamily/Ribonuclease H"/>
    <property type="match status" value="1"/>
</dbReference>
<gene>
    <name evidence="2" type="ORF">BDV26DRAFT_303433</name>
</gene>
<dbReference type="SUPFAM" id="SSF53098">
    <property type="entry name" value="Ribonuclease H-like"/>
    <property type="match status" value="1"/>
</dbReference>
<name>A0A5N7BDA7_9EURO</name>
<dbReference type="Proteomes" id="UP000326198">
    <property type="component" value="Unassembled WGS sequence"/>
</dbReference>
<dbReference type="GO" id="GO:0003676">
    <property type="term" value="F:nucleic acid binding"/>
    <property type="evidence" value="ECO:0007669"/>
    <property type="project" value="InterPro"/>
</dbReference>
<sequence>MRGILSSLHRASATGVLQNNTLTLRISYRPKKTHKNPAEMLSLELLNSFLHEYHIIDHSVVVSDMHQDEQDQTPTASTLDNSTTITTTTIAAAAATTTSIEDESTEVATNKRKTPPTVPQSTLLTDAHRKRQKQEQRLEAQRRRIANHIVYHHELEDGFYGDLISLYYEDAIATAQYAHTLPLVEGKYHFHNFWVDASGCSGSAGAAIAYKDPEYGEEWVDWGYAIAGLKHEKRVEVSELWAIGAALRIALGRIGKRVATAEGVEEHAVTVFSGSICAMAMIRRWANPWSRDEVSWSVFGAIAEDVCGLSKQLWELGVKVRVYWLPAHCDVCIVGHKRADVLSKAAARHVKLLQERDAKFSADEVIQLVDSGFLKTLLLLTDECEPL</sequence>
<evidence type="ECO:0008006" key="4">
    <source>
        <dbReference type="Google" id="ProtNLM"/>
    </source>
</evidence>
<dbReference type="OrthoDB" id="3548481at2759"/>
<reference evidence="2 3" key="1">
    <citation type="submission" date="2019-04" db="EMBL/GenBank/DDBJ databases">
        <title>Friends and foes A comparative genomics studyof 23 Aspergillus species from section Flavi.</title>
        <authorList>
            <consortium name="DOE Joint Genome Institute"/>
            <person name="Kjaerbolling I."/>
            <person name="Vesth T."/>
            <person name="Frisvad J.C."/>
            <person name="Nybo J.L."/>
            <person name="Theobald S."/>
            <person name="Kildgaard S."/>
            <person name="Isbrandt T."/>
            <person name="Kuo A."/>
            <person name="Sato A."/>
            <person name="Lyhne E.K."/>
            <person name="Kogle M.E."/>
            <person name="Wiebenga A."/>
            <person name="Kun R.S."/>
            <person name="Lubbers R.J."/>
            <person name="Makela M.R."/>
            <person name="Barry K."/>
            <person name="Chovatia M."/>
            <person name="Clum A."/>
            <person name="Daum C."/>
            <person name="Haridas S."/>
            <person name="He G."/>
            <person name="LaButti K."/>
            <person name="Lipzen A."/>
            <person name="Mondo S."/>
            <person name="Riley R."/>
            <person name="Salamov A."/>
            <person name="Simmons B.A."/>
            <person name="Magnuson J.K."/>
            <person name="Henrissat B."/>
            <person name="Mortensen U.H."/>
            <person name="Larsen T.O."/>
            <person name="Devries R.P."/>
            <person name="Grigoriev I.V."/>
            <person name="Machida M."/>
            <person name="Baker S.E."/>
            <person name="Andersen M.R."/>
        </authorList>
    </citation>
    <scope>NUCLEOTIDE SEQUENCE [LARGE SCALE GENOMIC DNA]</scope>
    <source>
        <strain evidence="2 3">IBT 29228</strain>
    </source>
</reference>
<dbReference type="CDD" id="cd09276">
    <property type="entry name" value="Rnase_HI_RT_non_LTR"/>
    <property type="match status" value="1"/>
</dbReference>
<feature type="region of interest" description="Disordered" evidence="1">
    <location>
        <begin position="97"/>
        <end position="136"/>
    </location>
</feature>
<dbReference type="AlphaFoldDB" id="A0A5N7BDA7"/>
<keyword evidence="3" id="KW-1185">Reference proteome</keyword>
<dbReference type="EMBL" id="ML736190">
    <property type="protein sequence ID" value="KAE8379751.1"/>
    <property type="molecule type" value="Genomic_DNA"/>
</dbReference>
<dbReference type="InterPro" id="IPR012337">
    <property type="entry name" value="RNaseH-like_sf"/>
</dbReference>
<accession>A0A5N7BDA7</accession>